<gene>
    <name evidence="8" type="primary">LOC106013526</name>
</gene>
<evidence type="ECO:0000256" key="4">
    <source>
        <dbReference type="SAM" id="MobiDB-lite"/>
    </source>
</evidence>
<keyword evidence="1 3" id="KW-0479">Metal-binding</keyword>
<dbReference type="RefSeq" id="XP_035828934.1">
    <property type="nucleotide sequence ID" value="XM_035973041.1"/>
</dbReference>
<feature type="transmembrane region" description="Helical" evidence="5">
    <location>
        <begin position="167"/>
        <end position="185"/>
    </location>
</feature>
<feature type="domain" description="RING-type" evidence="6">
    <location>
        <begin position="406"/>
        <end position="449"/>
    </location>
</feature>
<dbReference type="PANTHER" id="PTHR22696">
    <property type="entry name" value="E3 UBIQUITIN-PROTEIN LIGASE RNF26"/>
    <property type="match status" value="1"/>
</dbReference>
<dbReference type="InterPro" id="IPR001841">
    <property type="entry name" value="Znf_RING"/>
</dbReference>
<dbReference type="GeneID" id="106013526"/>
<feature type="transmembrane region" description="Helical" evidence="5">
    <location>
        <begin position="141"/>
        <end position="161"/>
    </location>
</feature>
<feature type="compositionally biased region" description="Acidic residues" evidence="4">
    <location>
        <begin position="316"/>
        <end position="342"/>
    </location>
</feature>
<accession>A0ABM1W2P1</accession>
<sequence length="460" mass="51560">MLDALYSACGTVAAGVHMVRDAVKYVFQVNYEVVAAFVQMVSIVVTTVLSVVRAVKSYFVSSFVCIADFVVEVYDVISSVVYRCWKALIIAHDFFQSLCSYIADTFISGYNFVYSLCAAVKSSIMAVCEFASASANSGVNAFWATLSAFLLFVTTIGNYCVSVVTGAWHGLGFVLSSVAYFPVYSMQCVEDGWRKVTETLYRSLTSASKETYLGIIILCLVYLTFSNAVRYFFSHGLSIFPRPLRRRRRGNSGWHIDRNFESDYEDLFGSDNDERGWLASTRGEDDDDNNDEDQSDSDSDIDNTNDRDGTGIVSEVSDDDDEGDDESDEYTIITEEEEDSDSDASLNSQTFSTESSDHEIDVQLPTVDESYSLRSRAATPSRAPKAVSSPEDFDREMERERDKRKCVVCQDQIKSVLVMPCRHMCMCVLCADQIVRSRVSNRRVCPLCRTKIQKVMNVYV</sequence>
<dbReference type="CDD" id="cd16788">
    <property type="entry name" value="mRING-HC-C3HC5_RNF26"/>
    <property type="match status" value="1"/>
</dbReference>
<keyword evidence="5" id="KW-1133">Transmembrane helix</keyword>
<keyword evidence="5" id="KW-0472">Membrane</keyword>
<keyword evidence="1 3" id="KW-0863">Zinc-finger</keyword>
<feature type="compositionally biased region" description="Polar residues" evidence="4">
    <location>
        <begin position="344"/>
        <end position="354"/>
    </location>
</feature>
<dbReference type="InterPro" id="IPR013083">
    <property type="entry name" value="Znf_RING/FYVE/PHD"/>
</dbReference>
<dbReference type="SUPFAM" id="SSF57850">
    <property type="entry name" value="RING/U-box"/>
    <property type="match status" value="1"/>
</dbReference>
<keyword evidence="5" id="KW-0812">Transmembrane</keyword>
<name>A0ABM1W2P1_APLCA</name>
<evidence type="ECO:0000256" key="3">
    <source>
        <dbReference type="PROSITE-ProRule" id="PRU00175"/>
    </source>
</evidence>
<protein>
    <submittedName>
        <fullName evidence="8">Uncharacterized protein LOC106013526</fullName>
    </submittedName>
</protein>
<organism evidence="7 8">
    <name type="scientific">Aplysia californica</name>
    <name type="common">California sea hare</name>
    <dbReference type="NCBI Taxonomy" id="6500"/>
    <lineage>
        <taxon>Eukaryota</taxon>
        <taxon>Metazoa</taxon>
        <taxon>Spiralia</taxon>
        <taxon>Lophotrochozoa</taxon>
        <taxon>Mollusca</taxon>
        <taxon>Gastropoda</taxon>
        <taxon>Heterobranchia</taxon>
        <taxon>Euthyneura</taxon>
        <taxon>Tectipleura</taxon>
        <taxon>Aplysiida</taxon>
        <taxon>Aplysioidea</taxon>
        <taxon>Aplysiidae</taxon>
        <taxon>Aplysia</taxon>
    </lineage>
</organism>
<reference evidence="8" key="1">
    <citation type="submission" date="2025-08" db="UniProtKB">
        <authorList>
            <consortium name="RefSeq"/>
        </authorList>
    </citation>
    <scope>IDENTIFICATION</scope>
</reference>
<feature type="transmembrane region" description="Helical" evidence="5">
    <location>
        <begin position="212"/>
        <end position="233"/>
    </location>
</feature>
<dbReference type="SMART" id="SM00184">
    <property type="entry name" value="RING"/>
    <property type="match status" value="1"/>
</dbReference>
<dbReference type="PANTHER" id="PTHR22696:SF1">
    <property type="entry name" value="E3 UBIQUITIN-PROTEIN LIGASE RNF26"/>
    <property type="match status" value="1"/>
</dbReference>
<keyword evidence="7" id="KW-1185">Reference proteome</keyword>
<evidence type="ECO:0000313" key="7">
    <source>
        <dbReference type="Proteomes" id="UP000694888"/>
    </source>
</evidence>
<evidence type="ECO:0000256" key="1">
    <source>
        <dbReference type="ARBA" id="ARBA00022771"/>
    </source>
</evidence>
<evidence type="ECO:0000259" key="6">
    <source>
        <dbReference type="PROSITE" id="PS50089"/>
    </source>
</evidence>
<evidence type="ECO:0000256" key="5">
    <source>
        <dbReference type="SAM" id="Phobius"/>
    </source>
</evidence>
<keyword evidence="2" id="KW-0862">Zinc</keyword>
<dbReference type="Pfam" id="PF13920">
    <property type="entry name" value="zf-C3HC4_3"/>
    <property type="match status" value="1"/>
</dbReference>
<feature type="transmembrane region" description="Helical" evidence="5">
    <location>
        <begin position="33"/>
        <end position="52"/>
    </location>
</feature>
<evidence type="ECO:0000313" key="8">
    <source>
        <dbReference type="RefSeq" id="XP_035828934.1"/>
    </source>
</evidence>
<dbReference type="Proteomes" id="UP000694888">
    <property type="component" value="Unplaced"/>
</dbReference>
<feature type="region of interest" description="Disordered" evidence="4">
    <location>
        <begin position="275"/>
        <end position="396"/>
    </location>
</feature>
<dbReference type="PROSITE" id="PS50089">
    <property type="entry name" value="ZF_RING_2"/>
    <property type="match status" value="1"/>
</dbReference>
<dbReference type="InterPro" id="IPR040089">
    <property type="entry name" value="RNF26_mRING-HC-C3HC5"/>
</dbReference>
<evidence type="ECO:0000256" key="2">
    <source>
        <dbReference type="ARBA" id="ARBA00022833"/>
    </source>
</evidence>
<feature type="compositionally biased region" description="Acidic residues" evidence="4">
    <location>
        <begin position="284"/>
        <end position="303"/>
    </location>
</feature>
<proteinExistence type="predicted"/>
<dbReference type="Gene3D" id="3.30.40.10">
    <property type="entry name" value="Zinc/RING finger domain, C3HC4 (zinc finger)"/>
    <property type="match status" value="1"/>
</dbReference>